<dbReference type="SUPFAM" id="SSF52129">
    <property type="entry name" value="Caspase-like"/>
    <property type="match status" value="1"/>
</dbReference>
<reference evidence="6 7" key="1">
    <citation type="journal article" date="2018" name="Gigascience">
        <title>Genomes of trombidid mites reveal novel predicted allergens and laterally-transferred genes associated with secondary metabolism.</title>
        <authorList>
            <person name="Dong X."/>
            <person name="Chaisiri K."/>
            <person name="Xia D."/>
            <person name="Armstrong S.D."/>
            <person name="Fang Y."/>
            <person name="Donnelly M.J."/>
            <person name="Kadowaki T."/>
            <person name="McGarry J.W."/>
            <person name="Darby A.C."/>
            <person name="Makepeace B.L."/>
        </authorList>
    </citation>
    <scope>NUCLEOTIDE SEQUENCE [LARGE SCALE GENOMIC DNA]</scope>
    <source>
        <strain evidence="6">UoL-UT</strain>
    </source>
</reference>
<dbReference type="Pfam" id="PF00656">
    <property type="entry name" value="Peptidase_C14"/>
    <property type="match status" value="1"/>
</dbReference>
<feature type="domain" description="Caspase family p20" evidence="5">
    <location>
        <begin position="42"/>
        <end position="171"/>
    </location>
</feature>
<dbReference type="PANTHER" id="PTHR48169:SF7">
    <property type="entry name" value="CASPASE 10"/>
    <property type="match status" value="1"/>
</dbReference>
<keyword evidence="7" id="KW-1185">Reference proteome</keyword>
<dbReference type="Gene3D" id="3.40.50.1460">
    <property type="match status" value="1"/>
</dbReference>
<dbReference type="PROSITE" id="PS50207">
    <property type="entry name" value="CASPASE_P10"/>
    <property type="match status" value="1"/>
</dbReference>
<dbReference type="InterPro" id="IPR015917">
    <property type="entry name" value="Pept_C14A"/>
</dbReference>
<dbReference type="InterPro" id="IPR001309">
    <property type="entry name" value="Pept_C14_p20"/>
</dbReference>
<evidence type="ECO:0000256" key="3">
    <source>
        <dbReference type="RuleBase" id="RU003971"/>
    </source>
</evidence>
<dbReference type="Proteomes" id="UP000288716">
    <property type="component" value="Unassembled WGS sequence"/>
</dbReference>
<dbReference type="InterPro" id="IPR002138">
    <property type="entry name" value="Pept_C14_p10"/>
</dbReference>
<sequence length="288" mass="33364">MNSKTDDPKCVDVCENDISFLTDGVKTVLQLEKECDPEYTFSNGLCLIFNHEVFDEPDIPQRVGTNVDRDNLIVMFAKKLGFAKENVKVFQDYSRREIEDCLNEYASDSCDVKFDCLVCFVLTRGNKDTLFARDRPYRNDLIHTKFKTSAHFTKLRGKPKLFFYVACQGPKHDEGIEIQFDSANIPFVPENDDFLLVLSSVPGFKNRRYHKKGTVYVRYLLKALEASIAKKLDNQINEDIQEILTTANRLVAYKYEGVDKYTKKTVKQMPIFFSTFKHDFFITRNAQT</sequence>
<dbReference type="EMBL" id="NCKV01003250">
    <property type="protein sequence ID" value="RWS25913.1"/>
    <property type="molecule type" value="Genomic_DNA"/>
</dbReference>
<evidence type="ECO:0000256" key="2">
    <source>
        <dbReference type="ARBA" id="ARBA00022703"/>
    </source>
</evidence>
<evidence type="ECO:0000259" key="4">
    <source>
        <dbReference type="PROSITE" id="PS50207"/>
    </source>
</evidence>
<dbReference type="OrthoDB" id="6116485at2759"/>
<dbReference type="InterPro" id="IPR029030">
    <property type="entry name" value="Caspase-like_dom_sf"/>
</dbReference>
<gene>
    <name evidence="6" type="ORF">B4U80_01343</name>
</gene>
<accession>A0A443SEF9</accession>
<protein>
    <submittedName>
        <fullName evidence="6">Caspase-1-like isoform 1</fullName>
    </submittedName>
</protein>
<evidence type="ECO:0000259" key="5">
    <source>
        <dbReference type="PROSITE" id="PS50208"/>
    </source>
</evidence>
<dbReference type="PRINTS" id="PR00376">
    <property type="entry name" value="IL1BCENZYME"/>
</dbReference>
<dbReference type="Gene3D" id="3.30.70.1470">
    <property type="entry name" value="Caspase-like"/>
    <property type="match status" value="1"/>
</dbReference>
<dbReference type="VEuPathDB" id="VectorBase:LDEU006127"/>
<evidence type="ECO:0000256" key="1">
    <source>
        <dbReference type="ARBA" id="ARBA00010134"/>
    </source>
</evidence>
<comment type="caution">
    <text evidence="6">The sequence shown here is derived from an EMBL/GenBank/DDBJ whole genome shotgun (WGS) entry which is preliminary data.</text>
</comment>
<dbReference type="SMART" id="SM00115">
    <property type="entry name" value="CASc"/>
    <property type="match status" value="1"/>
</dbReference>
<dbReference type="AlphaFoldDB" id="A0A443SEF9"/>
<dbReference type="GO" id="GO:0043067">
    <property type="term" value="P:regulation of programmed cell death"/>
    <property type="evidence" value="ECO:0007669"/>
    <property type="project" value="UniProtKB-ARBA"/>
</dbReference>
<dbReference type="GO" id="GO:0005737">
    <property type="term" value="C:cytoplasm"/>
    <property type="evidence" value="ECO:0007669"/>
    <property type="project" value="UniProtKB-ARBA"/>
</dbReference>
<name>A0A443SEF9_9ACAR</name>
<organism evidence="6 7">
    <name type="scientific">Leptotrombidium deliense</name>
    <dbReference type="NCBI Taxonomy" id="299467"/>
    <lineage>
        <taxon>Eukaryota</taxon>
        <taxon>Metazoa</taxon>
        <taxon>Ecdysozoa</taxon>
        <taxon>Arthropoda</taxon>
        <taxon>Chelicerata</taxon>
        <taxon>Arachnida</taxon>
        <taxon>Acari</taxon>
        <taxon>Acariformes</taxon>
        <taxon>Trombidiformes</taxon>
        <taxon>Prostigmata</taxon>
        <taxon>Anystina</taxon>
        <taxon>Parasitengona</taxon>
        <taxon>Trombiculoidea</taxon>
        <taxon>Trombiculidae</taxon>
        <taxon>Leptotrombidium</taxon>
    </lineage>
</organism>
<proteinExistence type="inferred from homology"/>
<dbReference type="GO" id="GO:0006915">
    <property type="term" value="P:apoptotic process"/>
    <property type="evidence" value="ECO:0007669"/>
    <property type="project" value="UniProtKB-KW"/>
</dbReference>
<dbReference type="STRING" id="299467.A0A443SEF9"/>
<evidence type="ECO:0000313" key="6">
    <source>
        <dbReference type="EMBL" id="RWS25913.1"/>
    </source>
</evidence>
<dbReference type="InterPro" id="IPR011600">
    <property type="entry name" value="Pept_C14_caspase"/>
</dbReference>
<dbReference type="PROSITE" id="PS50208">
    <property type="entry name" value="CASPASE_P20"/>
    <property type="match status" value="1"/>
</dbReference>
<dbReference type="PANTHER" id="PTHR48169">
    <property type="entry name" value="DED DOMAIN-CONTAINING PROTEIN"/>
    <property type="match status" value="1"/>
</dbReference>
<dbReference type="GO" id="GO:0051604">
    <property type="term" value="P:protein maturation"/>
    <property type="evidence" value="ECO:0007669"/>
    <property type="project" value="UniProtKB-ARBA"/>
</dbReference>
<dbReference type="GO" id="GO:0006508">
    <property type="term" value="P:proteolysis"/>
    <property type="evidence" value="ECO:0007669"/>
    <property type="project" value="InterPro"/>
</dbReference>
<comment type="similarity">
    <text evidence="1 3">Belongs to the peptidase C14A family.</text>
</comment>
<feature type="domain" description="Caspase family p10" evidence="4">
    <location>
        <begin position="184"/>
        <end position="225"/>
    </location>
</feature>
<dbReference type="GO" id="GO:0004197">
    <property type="term" value="F:cysteine-type endopeptidase activity"/>
    <property type="evidence" value="ECO:0007669"/>
    <property type="project" value="InterPro"/>
</dbReference>
<evidence type="ECO:0000313" key="7">
    <source>
        <dbReference type="Proteomes" id="UP000288716"/>
    </source>
</evidence>
<keyword evidence="2" id="KW-0053">Apoptosis</keyword>